<evidence type="ECO:0000256" key="5">
    <source>
        <dbReference type="ARBA" id="ARBA00023014"/>
    </source>
</evidence>
<evidence type="ECO:0000259" key="6">
    <source>
        <dbReference type="PROSITE" id="PS51379"/>
    </source>
</evidence>
<name>A0A660SP49_UNCW3</name>
<evidence type="ECO:0000313" key="8">
    <source>
        <dbReference type="Proteomes" id="UP000268469"/>
    </source>
</evidence>
<dbReference type="Proteomes" id="UP000268469">
    <property type="component" value="Unassembled WGS sequence"/>
</dbReference>
<dbReference type="GO" id="GO:0051539">
    <property type="term" value="F:4 iron, 4 sulfur cluster binding"/>
    <property type="evidence" value="ECO:0007669"/>
    <property type="project" value="UniProtKB-KW"/>
</dbReference>
<protein>
    <submittedName>
        <fullName evidence="7">4Fe-4S ferredoxin</fullName>
    </submittedName>
</protein>
<dbReference type="InterPro" id="IPR017900">
    <property type="entry name" value="4Fe4S_Fe_S_CS"/>
</dbReference>
<dbReference type="EMBL" id="QNBE01000001">
    <property type="protein sequence ID" value="RKX71841.1"/>
    <property type="molecule type" value="Genomic_DNA"/>
</dbReference>
<evidence type="ECO:0000256" key="4">
    <source>
        <dbReference type="ARBA" id="ARBA00023004"/>
    </source>
</evidence>
<dbReference type="InterPro" id="IPR017896">
    <property type="entry name" value="4Fe4S_Fe-S-bd"/>
</dbReference>
<dbReference type="PANTHER" id="PTHR10849">
    <property type="entry name" value="NADH DEHYDROGENASE UBIQUINONE IRON-SULFUR PROTEIN 8, MITOCHONDRIAL"/>
    <property type="match status" value="1"/>
</dbReference>
<keyword evidence="1" id="KW-0004">4Fe-4S</keyword>
<feature type="domain" description="4Fe-4S ferredoxin-type" evidence="6">
    <location>
        <begin position="54"/>
        <end position="83"/>
    </location>
</feature>
<dbReference type="PROSITE" id="PS00198">
    <property type="entry name" value="4FE4S_FER_1"/>
    <property type="match status" value="1"/>
</dbReference>
<evidence type="ECO:0000256" key="1">
    <source>
        <dbReference type="ARBA" id="ARBA00022485"/>
    </source>
</evidence>
<dbReference type="AlphaFoldDB" id="A0A660SP49"/>
<proteinExistence type="predicted"/>
<gene>
    <name evidence="7" type="ORF">DRP53_00165</name>
</gene>
<reference evidence="7 8" key="1">
    <citation type="submission" date="2018-06" db="EMBL/GenBank/DDBJ databases">
        <title>Extensive metabolic versatility and redundancy in microbially diverse, dynamic hydrothermal sediments.</title>
        <authorList>
            <person name="Dombrowski N."/>
            <person name="Teske A."/>
            <person name="Baker B.J."/>
        </authorList>
    </citation>
    <scope>NUCLEOTIDE SEQUENCE [LARGE SCALE GENOMIC DNA]</scope>
    <source>
        <strain evidence="7">B36_G15</strain>
    </source>
</reference>
<dbReference type="PANTHER" id="PTHR10849:SF35">
    <property type="entry name" value="FORMATE HYDROGENLYASE SUBUNIT 6-RELATED"/>
    <property type="match status" value="1"/>
</dbReference>
<comment type="caution">
    <text evidence="7">The sequence shown here is derived from an EMBL/GenBank/DDBJ whole genome shotgun (WGS) entry which is preliminary data.</text>
</comment>
<organism evidence="7 8">
    <name type="scientific">candidate division WOR-3 bacterium</name>
    <dbReference type="NCBI Taxonomy" id="2052148"/>
    <lineage>
        <taxon>Bacteria</taxon>
        <taxon>Bacteria division WOR-3</taxon>
    </lineage>
</organism>
<keyword evidence="3" id="KW-0677">Repeat</keyword>
<dbReference type="GO" id="GO:0009060">
    <property type="term" value="P:aerobic respiration"/>
    <property type="evidence" value="ECO:0007669"/>
    <property type="project" value="TreeGrafter"/>
</dbReference>
<keyword evidence="4" id="KW-0408">Iron</keyword>
<dbReference type="Gene3D" id="3.30.70.3270">
    <property type="match status" value="1"/>
</dbReference>
<keyword evidence="5" id="KW-0411">Iron-sulfur</keyword>
<keyword evidence="2" id="KW-0479">Metal-binding</keyword>
<dbReference type="GO" id="GO:0046872">
    <property type="term" value="F:metal ion binding"/>
    <property type="evidence" value="ECO:0007669"/>
    <property type="project" value="UniProtKB-KW"/>
</dbReference>
<feature type="domain" description="4Fe-4S ferredoxin-type" evidence="6">
    <location>
        <begin position="87"/>
        <end position="117"/>
    </location>
</feature>
<dbReference type="PROSITE" id="PS51379">
    <property type="entry name" value="4FE4S_FER_2"/>
    <property type="match status" value="2"/>
</dbReference>
<dbReference type="Pfam" id="PF12838">
    <property type="entry name" value="Fer4_7"/>
    <property type="match status" value="1"/>
</dbReference>
<dbReference type="SUPFAM" id="SSF54862">
    <property type="entry name" value="4Fe-4S ferredoxins"/>
    <property type="match status" value="1"/>
</dbReference>
<accession>A0A660SP49</accession>
<dbReference type="GO" id="GO:0003954">
    <property type="term" value="F:NADH dehydrogenase activity"/>
    <property type="evidence" value="ECO:0007669"/>
    <property type="project" value="TreeGrafter"/>
</dbReference>
<evidence type="ECO:0000256" key="3">
    <source>
        <dbReference type="ARBA" id="ARBA00022737"/>
    </source>
</evidence>
<sequence length="215" mass="24674">MSLLSALCYPFNSRCEVKKPKLRELGEALRAIFKGPYTHPFPKKPKPAAPTFRGYIKFREEKCVGCGACSEVCPTEARETIDQGRVRKLIYHPERCIFCSLCVEACITGEGIYHTPEYELSRIRKEEFGEVIEKELAFCEICGKKITARDHLIWLADRLGELSYANPTLFLTKSYDLGGEIAPAPGEVRPYRSDHIRILCPDCRRKVYLREEWGY</sequence>
<evidence type="ECO:0000256" key="2">
    <source>
        <dbReference type="ARBA" id="ARBA00022723"/>
    </source>
</evidence>
<dbReference type="GO" id="GO:0016020">
    <property type="term" value="C:membrane"/>
    <property type="evidence" value="ECO:0007669"/>
    <property type="project" value="InterPro"/>
</dbReference>
<evidence type="ECO:0000313" key="7">
    <source>
        <dbReference type="EMBL" id="RKX71841.1"/>
    </source>
</evidence>
<dbReference type="InterPro" id="IPR010226">
    <property type="entry name" value="NADH_quinone_OxRdtase_chainI"/>
</dbReference>